<dbReference type="Proteomes" id="UP000092445">
    <property type="component" value="Unassembled WGS sequence"/>
</dbReference>
<protein>
    <submittedName>
        <fullName evidence="1">Uncharacterized protein</fullName>
    </submittedName>
</protein>
<name>A0A1B0AH31_GLOPL</name>
<sequence>MLWLFAKPICLYATEEHLHVTPRPTYSSMACGYLTNLLSSRVYHKEAASVISKSWPSELQSSQNAVPILEHRECVGWQRNQEDVVKHYETQYRVDCDKKKCFESISLTKSAMTWCFEIILNPLCPYHTTSTLLLTDFILYEEKKQTFGR</sequence>
<reference evidence="1" key="2">
    <citation type="submission" date="2020-05" db="UniProtKB">
        <authorList>
            <consortium name="EnsemblMetazoa"/>
        </authorList>
    </citation>
    <scope>IDENTIFICATION</scope>
    <source>
        <strain evidence="1">IAEA</strain>
    </source>
</reference>
<organism evidence="1 2">
    <name type="scientific">Glossina pallidipes</name>
    <name type="common">Tsetse fly</name>
    <dbReference type="NCBI Taxonomy" id="7398"/>
    <lineage>
        <taxon>Eukaryota</taxon>
        <taxon>Metazoa</taxon>
        <taxon>Ecdysozoa</taxon>
        <taxon>Arthropoda</taxon>
        <taxon>Hexapoda</taxon>
        <taxon>Insecta</taxon>
        <taxon>Pterygota</taxon>
        <taxon>Neoptera</taxon>
        <taxon>Endopterygota</taxon>
        <taxon>Diptera</taxon>
        <taxon>Brachycera</taxon>
        <taxon>Muscomorpha</taxon>
        <taxon>Hippoboscoidea</taxon>
        <taxon>Glossinidae</taxon>
        <taxon>Glossina</taxon>
    </lineage>
</organism>
<reference evidence="2" key="1">
    <citation type="submission" date="2014-03" db="EMBL/GenBank/DDBJ databases">
        <authorList>
            <person name="Aksoy S."/>
            <person name="Warren W."/>
            <person name="Wilson R.K."/>
        </authorList>
    </citation>
    <scope>NUCLEOTIDE SEQUENCE [LARGE SCALE GENOMIC DNA]</scope>
    <source>
        <strain evidence="2">IAEA</strain>
    </source>
</reference>
<keyword evidence="2" id="KW-1185">Reference proteome</keyword>
<dbReference type="VEuPathDB" id="VectorBase:GPAI045518"/>
<dbReference type="EnsemblMetazoa" id="GPAI045518-RA">
    <property type="protein sequence ID" value="GPAI045518-PA"/>
    <property type="gene ID" value="GPAI045518"/>
</dbReference>
<accession>A0A1B0AH31</accession>
<proteinExistence type="predicted"/>
<evidence type="ECO:0000313" key="1">
    <source>
        <dbReference type="EnsemblMetazoa" id="GPAI045518-PA"/>
    </source>
</evidence>
<evidence type="ECO:0000313" key="2">
    <source>
        <dbReference type="Proteomes" id="UP000092445"/>
    </source>
</evidence>
<dbReference type="AlphaFoldDB" id="A0A1B0AH31"/>